<sequence>MEIEFKDANGKIVNKYKKTRGTTRDWLEGTMFQAKQEERAKRRNKMMLKLNSQVDEVAEIELGKDEDNEVLDVINELERIDSSFFIKDTQESLRDGMAFLVKVYGKQFTEDEAYDGLTPEEYTDALNTALTFALNGGEAKGDEKKEQSISAKQLEESN</sequence>
<dbReference type="EMBL" id="JAARSH010000002">
    <property type="protein sequence ID" value="MBC1615305.1"/>
    <property type="molecule type" value="Genomic_DNA"/>
</dbReference>
<evidence type="ECO:0000256" key="1">
    <source>
        <dbReference type="SAM" id="MobiDB-lite"/>
    </source>
</evidence>
<evidence type="ECO:0000313" key="2">
    <source>
        <dbReference type="EMBL" id="MBC1615305.1"/>
    </source>
</evidence>
<name>A0A842AGA9_9LIST</name>
<proteinExistence type="predicted"/>
<organism evidence="2 3">
    <name type="scientific">Listeria booriae</name>
    <dbReference type="NCBI Taxonomy" id="1552123"/>
    <lineage>
        <taxon>Bacteria</taxon>
        <taxon>Bacillati</taxon>
        <taxon>Bacillota</taxon>
        <taxon>Bacilli</taxon>
        <taxon>Bacillales</taxon>
        <taxon>Listeriaceae</taxon>
        <taxon>Listeria</taxon>
    </lineage>
</organism>
<reference evidence="2 3" key="1">
    <citation type="submission" date="2020-03" db="EMBL/GenBank/DDBJ databases">
        <title>Soil Listeria distribution.</title>
        <authorList>
            <person name="Liao J."/>
            <person name="Wiedmann M."/>
        </authorList>
    </citation>
    <scope>NUCLEOTIDE SEQUENCE [LARGE SCALE GENOMIC DNA]</scope>
    <source>
        <strain evidence="2 3">FSL L7-1299</strain>
    </source>
</reference>
<dbReference type="Proteomes" id="UP000574104">
    <property type="component" value="Unassembled WGS sequence"/>
</dbReference>
<gene>
    <name evidence="2" type="ORF">HB904_03850</name>
</gene>
<dbReference type="NCBIfam" id="NF047360">
    <property type="entry name" value="tail_chap_PVL"/>
    <property type="match status" value="1"/>
</dbReference>
<evidence type="ECO:0000313" key="3">
    <source>
        <dbReference type="Proteomes" id="UP000574104"/>
    </source>
</evidence>
<dbReference type="InterPro" id="IPR057006">
    <property type="entry name" value="Phage_TAC_19"/>
</dbReference>
<comment type="caution">
    <text evidence="2">The sequence shown here is derived from an EMBL/GenBank/DDBJ whole genome shotgun (WGS) entry which is preliminary data.</text>
</comment>
<dbReference type="RefSeq" id="WP_185434202.1">
    <property type="nucleotide sequence ID" value="NZ_JAARSH010000002.1"/>
</dbReference>
<feature type="region of interest" description="Disordered" evidence="1">
    <location>
        <begin position="137"/>
        <end position="158"/>
    </location>
</feature>
<feature type="compositionally biased region" description="Basic and acidic residues" evidence="1">
    <location>
        <begin position="139"/>
        <end position="158"/>
    </location>
</feature>
<protein>
    <submittedName>
        <fullName evidence="2">Uncharacterized protein</fullName>
    </submittedName>
</protein>
<dbReference type="Pfam" id="PF23857">
    <property type="entry name" value="Phage_TAC_19"/>
    <property type="match status" value="1"/>
</dbReference>
<dbReference type="AlphaFoldDB" id="A0A842AGA9"/>
<accession>A0A842AGA9</accession>